<evidence type="ECO:0000259" key="4">
    <source>
        <dbReference type="Pfam" id="PF01261"/>
    </source>
</evidence>
<keyword evidence="5" id="KW-0670">Pyruvate</keyword>
<dbReference type="InterPro" id="IPR050417">
    <property type="entry name" value="Sugar_Epim/Isomerase"/>
</dbReference>
<evidence type="ECO:0000256" key="2">
    <source>
        <dbReference type="PIRNR" id="PIRNR006241"/>
    </source>
</evidence>
<dbReference type="eggNOG" id="COG3622">
    <property type="taxonomic scope" value="Bacteria"/>
</dbReference>
<dbReference type="PIRSF" id="PIRSF006241">
    <property type="entry name" value="HyI"/>
    <property type="match status" value="1"/>
</dbReference>
<dbReference type="FunFam" id="3.20.20.150:FF:000007">
    <property type="entry name" value="Hydroxypyruvate isomerase"/>
    <property type="match status" value="1"/>
</dbReference>
<accession>V4RTQ9</accession>
<dbReference type="OrthoDB" id="9786584at2"/>
<keyword evidence="1 2" id="KW-0413">Isomerase</keyword>
<dbReference type="PANTHER" id="PTHR43489:SF6">
    <property type="entry name" value="HYDROXYPYRUVATE ISOMERASE-RELATED"/>
    <property type="match status" value="1"/>
</dbReference>
<dbReference type="RefSeq" id="WP_023431111.1">
    <property type="nucleotide sequence ID" value="NZ_AWXZ01000015.1"/>
</dbReference>
<gene>
    <name evidence="5" type="ORF">N177_0965</name>
</gene>
<sequence length="273" mass="30751">MLKFSANISTLFTELPFRSRFAAASMAGFDAVECQFPYALTPGAILAELEANRLRLVLLNAPPGNWEEGERGLAALPGRQREFEQAMGQAFAYAEALDCRLIHVMAGVLPATSDPDRAMDIYVENLAQAAEEARRRQITLLIEPINRRDMPGYFVSRTETARRAIDAVASPHLRLQFDIYHRQMTEGNVTHGLREHWDIIRHIQIANPPDRRGPDEGELNFEHIFGEIRALGYDGHIGCEYSPHGCSRASLEWFQQHRPVRAKETSPTQVESA</sequence>
<protein>
    <submittedName>
        <fullName evidence="5">Hydroxypyruvate isomerase</fullName>
        <ecNumber evidence="5">5.3.1.22</ecNumber>
    </submittedName>
</protein>
<evidence type="ECO:0000313" key="5">
    <source>
        <dbReference type="EMBL" id="ESR26465.1"/>
    </source>
</evidence>
<dbReference type="STRING" id="631454.N177_0965"/>
<dbReference type="EC" id="5.3.1.22" evidence="5"/>
<dbReference type="PANTHER" id="PTHR43489">
    <property type="entry name" value="ISOMERASE"/>
    <property type="match status" value="1"/>
</dbReference>
<dbReference type="GO" id="GO:0046487">
    <property type="term" value="P:glyoxylate metabolic process"/>
    <property type="evidence" value="ECO:0007669"/>
    <property type="project" value="TreeGrafter"/>
</dbReference>
<proteinExistence type="inferred from homology"/>
<dbReference type="GO" id="GO:0008903">
    <property type="term" value="F:hydroxypyruvate isomerase activity"/>
    <property type="evidence" value="ECO:0007669"/>
    <property type="project" value="UniProtKB-EC"/>
</dbReference>
<dbReference type="PATRIC" id="fig|631454.5.peg.952"/>
<dbReference type="Pfam" id="PF01261">
    <property type="entry name" value="AP_endonuc_2"/>
    <property type="match status" value="1"/>
</dbReference>
<evidence type="ECO:0000313" key="6">
    <source>
        <dbReference type="Proteomes" id="UP000017819"/>
    </source>
</evidence>
<dbReference type="InterPro" id="IPR026040">
    <property type="entry name" value="HyI-like"/>
</dbReference>
<comment type="caution">
    <text evidence="5">The sequence shown here is derived from an EMBL/GenBank/DDBJ whole genome shotgun (WGS) entry which is preliminary data.</text>
</comment>
<feature type="active site" description="Proton donor/acceptor" evidence="3">
    <location>
        <position position="240"/>
    </location>
</feature>
<reference evidence="5 6" key="1">
    <citation type="journal article" date="2014" name="Genome Announc.">
        <title>Draft Genome Sequence of Lutibaculum baratangense Strain AMV1T, Isolated from a Mud Volcano in Andamans, India.</title>
        <authorList>
            <person name="Singh A."/>
            <person name="Sreenivas A."/>
            <person name="Sathyanarayana Reddy G."/>
            <person name="Pinnaka A.K."/>
            <person name="Shivaji S."/>
        </authorList>
    </citation>
    <scope>NUCLEOTIDE SEQUENCE [LARGE SCALE GENOMIC DNA]</scope>
    <source>
        <strain evidence="5 6">AMV1</strain>
    </source>
</reference>
<dbReference type="Proteomes" id="UP000017819">
    <property type="component" value="Unassembled WGS sequence"/>
</dbReference>
<dbReference type="SUPFAM" id="SSF51658">
    <property type="entry name" value="Xylose isomerase-like"/>
    <property type="match status" value="1"/>
</dbReference>
<keyword evidence="6" id="KW-1185">Reference proteome</keyword>
<evidence type="ECO:0000256" key="1">
    <source>
        <dbReference type="ARBA" id="ARBA00023235"/>
    </source>
</evidence>
<dbReference type="InterPro" id="IPR013022">
    <property type="entry name" value="Xyl_isomerase-like_TIM-brl"/>
</dbReference>
<organism evidence="5 6">
    <name type="scientific">Lutibaculum baratangense AMV1</name>
    <dbReference type="NCBI Taxonomy" id="631454"/>
    <lineage>
        <taxon>Bacteria</taxon>
        <taxon>Pseudomonadati</taxon>
        <taxon>Pseudomonadota</taxon>
        <taxon>Alphaproteobacteria</taxon>
        <taxon>Hyphomicrobiales</taxon>
        <taxon>Tepidamorphaceae</taxon>
        <taxon>Lutibaculum</taxon>
    </lineage>
</organism>
<dbReference type="InterPro" id="IPR036237">
    <property type="entry name" value="Xyl_isomerase-like_sf"/>
</dbReference>
<feature type="domain" description="Xylose isomerase-like TIM barrel" evidence="4">
    <location>
        <begin position="21"/>
        <end position="256"/>
    </location>
</feature>
<dbReference type="Gene3D" id="3.20.20.150">
    <property type="entry name" value="Divalent-metal-dependent TIM barrel enzymes"/>
    <property type="match status" value="1"/>
</dbReference>
<name>V4RTQ9_9HYPH</name>
<feature type="active site" description="Proton donor/acceptor" evidence="3">
    <location>
        <position position="143"/>
    </location>
</feature>
<evidence type="ECO:0000256" key="3">
    <source>
        <dbReference type="PIRSR" id="PIRSR006241-50"/>
    </source>
</evidence>
<dbReference type="AlphaFoldDB" id="V4RTQ9"/>
<dbReference type="EMBL" id="AWXZ01000015">
    <property type="protein sequence ID" value="ESR26465.1"/>
    <property type="molecule type" value="Genomic_DNA"/>
</dbReference>
<comment type="similarity">
    <text evidence="2">Belongs to the hyi family.</text>
</comment>